<keyword evidence="1" id="KW-1133">Transmembrane helix</keyword>
<keyword evidence="1" id="KW-0812">Transmembrane</keyword>
<accession>A0ABT1YTS7</accession>
<evidence type="ECO:0000313" key="2">
    <source>
        <dbReference type="EMBL" id="MCR8636589.1"/>
    </source>
</evidence>
<name>A0ABT1YTS7_9BACL</name>
<gene>
    <name evidence="2" type="ORF">NV381_35990</name>
</gene>
<sequence length="45" mass="5316">MAVQFKNGSTRKRRDWRRITVFILCGLLTGILFWIFVLWSSLKTG</sequence>
<keyword evidence="3" id="KW-1185">Reference proteome</keyword>
<organism evidence="2 3">
    <name type="scientific">Paenibacillus radicis</name>
    <name type="common">ex Xue et al. 2023</name>
    <dbReference type="NCBI Taxonomy" id="2972489"/>
    <lineage>
        <taxon>Bacteria</taxon>
        <taxon>Bacillati</taxon>
        <taxon>Bacillota</taxon>
        <taxon>Bacilli</taxon>
        <taxon>Bacillales</taxon>
        <taxon>Paenibacillaceae</taxon>
        <taxon>Paenibacillus</taxon>
    </lineage>
</organism>
<feature type="transmembrane region" description="Helical" evidence="1">
    <location>
        <begin position="21"/>
        <end position="42"/>
    </location>
</feature>
<reference evidence="2 3" key="1">
    <citation type="submission" date="2022-08" db="EMBL/GenBank/DDBJ databases">
        <title>Paenibacillus endoradicis sp. nov., Paenibacillus radicibacter sp. nov and Paenibacillus pararadicis sp. nov., three cold-adapted plant growth-promoting bacteria isolated from root of Larix gmelinii in Great Khingan.</title>
        <authorList>
            <person name="Xue H."/>
        </authorList>
    </citation>
    <scope>NUCLEOTIDE SEQUENCE [LARGE SCALE GENOMIC DNA]</scope>
    <source>
        <strain evidence="2 3">N5-1-1-5</strain>
    </source>
</reference>
<keyword evidence="1" id="KW-0472">Membrane</keyword>
<dbReference type="RefSeq" id="WP_258218087.1">
    <property type="nucleotide sequence ID" value="NZ_JANQBD010000047.1"/>
</dbReference>
<evidence type="ECO:0000256" key="1">
    <source>
        <dbReference type="SAM" id="Phobius"/>
    </source>
</evidence>
<proteinExistence type="predicted"/>
<dbReference type="EMBL" id="JANQBD010000047">
    <property type="protein sequence ID" value="MCR8636589.1"/>
    <property type="molecule type" value="Genomic_DNA"/>
</dbReference>
<dbReference type="Proteomes" id="UP001300012">
    <property type="component" value="Unassembled WGS sequence"/>
</dbReference>
<protein>
    <submittedName>
        <fullName evidence="2">Uncharacterized protein</fullName>
    </submittedName>
</protein>
<evidence type="ECO:0000313" key="3">
    <source>
        <dbReference type="Proteomes" id="UP001300012"/>
    </source>
</evidence>
<comment type="caution">
    <text evidence="2">The sequence shown here is derived from an EMBL/GenBank/DDBJ whole genome shotgun (WGS) entry which is preliminary data.</text>
</comment>